<feature type="transmembrane region" description="Helical" evidence="1">
    <location>
        <begin position="319"/>
        <end position="335"/>
    </location>
</feature>
<proteinExistence type="predicted"/>
<feature type="transmembrane region" description="Helical" evidence="1">
    <location>
        <begin position="117"/>
        <end position="135"/>
    </location>
</feature>
<evidence type="ECO:0000313" key="2">
    <source>
        <dbReference type="EMBL" id="MBA8829230.1"/>
    </source>
</evidence>
<keyword evidence="1" id="KW-0812">Transmembrane</keyword>
<reference evidence="2 3" key="1">
    <citation type="submission" date="2020-07" db="EMBL/GenBank/DDBJ databases">
        <title>Sequencing the genomes of 1000 actinobacteria strains.</title>
        <authorList>
            <person name="Klenk H.-P."/>
        </authorList>
    </citation>
    <scope>NUCLEOTIDE SEQUENCE [LARGE SCALE GENOMIC DNA]</scope>
    <source>
        <strain evidence="2 3">DSM 23737</strain>
    </source>
</reference>
<keyword evidence="3" id="KW-1185">Reference proteome</keyword>
<keyword evidence="1" id="KW-0472">Membrane</keyword>
<feature type="transmembrane region" description="Helical" evidence="1">
    <location>
        <begin position="381"/>
        <end position="399"/>
    </location>
</feature>
<feature type="transmembrane region" description="Helical" evidence="1">
    <location>
        <begin position="60"/>
        <end position="79"/>
    </location>
</feature>
<dbReference type="RefSeq" id="WP_182484671.1">
    <property type="nucleotide sequence ID" value="NZ_JACGWU010000003.1"/>
</dbReference>
<protein>
    <recommendedName>
        <fullName evidence="4">DUF2029 domain-containing protein</fullName>
    </recommendedName>
</protein>
<dbReference type="Proteomes" id="UP000524237">
    <property type="component" value="Unassembled WGS sequence"/>
</dbReference>
<comment type="caution">
    <text evidence="2">The sequence shown here is derived from an EMBL/GenBank/DDBJ whole genome shotgun (WGS) entry which is preliminary data.</text>
</comment>
<dbReference type="EMBL" id="JACGWU010000003">
    <property type="protein sequence ID" value="MBA8829230.1"/>
    <property type="molecule type" value="Genomic_DNA"/>
</dbReference>
<feature type="transmembrane region" description="Helical" evidence="1">
    <location>
        <begin position="142"/>
        <end position="167"/>
    </location>
</feature>
<accession>A0A7W3PP94</accession>
<name>A0A7W3PP94_9MICO</name>
<feature type="transmembrane region" description="Helical" evidence="1">
    <location>
        <begin position="265"/>
        <end position="284"/>
    </location>
</feature>
<dbReference type="AlphaFoldDB" id="A0A7W3PP94"/>
<evidence type="ECO:0008006" key="4">
    <source>
        <dbReference type="Google" id="ProtNLM"/>
    </source>
</evidence>
<sequence length="419" mass="45488">MSRARSPLFFWIAFALVHGWLGWQGFIAESVPYGDVSFVYSFWAHQAVSGGPVVGIDTQWVYPILAFIPMVIPTLGGLVPAAGYPFAWIVLVILIDAVAFSFLIGSWTRGTVRTVAAWWWLAFLLCLGPISVARIDSIATAIALVGLLFAISRPIAATALLTIAAWIKVWPAAIVGTLWVAGRGRTRIVVAAAVTSAVVLSIALVLGAGGNVLSFLTQQTGRGLQIESPASNFFVWMSAARVPGFAVYYDQALLTFQVRGPGTEVVAQLSTLVLVAVAVLVLALGMDAKKHGAVPLRILGPLALAMTTALVAFNKVGSPQYIGWLAVPIVFGLVIDRQRFQVPALITLVIALLTQAFYPYLYLELLRLNPWLIAIMSVRNVLEFVLLGYAIVMVARLRLEARAREVRHTARARRRMSIR</sequence>
<keyword evidence="1" id="KW-1133">Transmembrane helix</keyword>
<organism evidence="2 3">
    <name type="scientific">Alpinimonas psychrophila</name>
    <dbReference type="NCBI Taxonomy" id="748908"/>
    <lineage>
        <taxon>Bacteria</taxon>
        <taxon>Bacillati</taxon>
        <taxon>Actinomycetota</taxon>
        <taxon>Actinomycetes</taxon>
        <taxon>Micrococcales</taxon>
        <taxon>Microbacteriaceae</taxon>
        <taxon>Alpinimonas</taxon>
    </lineage>
</organism>
<feature type="transmembrane region" description="Helical" evidence="1">
    <location>
        <begin position="342"/>
        <end position="361"/>
    </location>
</feature>
<feature type="transmembrane region" description="Helical" evidence="1">
    <location>
        <begin position="187"/>
        <end position="209"/>
    </location>
</feature>
<evidence type="ECO:0000313" key="3">
    <source>
        <dbReference type="Proteomes" id="UP000524237"/>
    </source>
</evidence>
<feature type="transmembrane region" description="Helical" evidence="1">
    <location>
        <begin position="86"/>
        <end position="105"/>
    </location>
</feature>
<gene>
    <name evidence="2" type="ORF">FB555_001333</name>
</gene>
<evidence type="ECO:0000256" key="1">
    <source>
        <dbReference type="SAM" id="Phobius"/>
    </source>
</evidence>
<feature type="transmembrane region" description="Helical" evidence="1">
    <location>
        <begin position="296"/>
        <end position="313"/>
    </location>
</feature>